<dbReference type="EMBL" id="JAAAHY010001978">
    <property type="protein sequence ID" value="KAF9945866.1"/>
    <property type="molecule type" value="Genomic_DNA"/>
</dbReference>
<dbReference type="GO" id="GO:0050295">
    <property type="term" value="F:steryl-beta-glucosidase activity"/>
    <property type="evidence" value="ECO:0007669"/>
    <property type="project" value="TreeGrafter"/>
</dbReference>
<dbReference type="Proteomes" id="UP000738359">
    <property type="component" value="Unassembled WGS sequence"/>
</dbReference>
<accession>A0A9P6IVE6</accession>
<dbReference type="PANTHER" id="PTHR31308">
    <property type="match status" value="1"/>
</dbReference>
<organism evidence="2 3">
    <name type="scientific">Mortierella alpina</name>
    <name type="common">Oleaginous fungus</name>
    <name type="synonym">Mortierella renispora</name>
    <dbReference type="NCBI Taxonomy" id="64518"/>
    <lineage>
        <taxon>Eukaryota</taxon>
        <taxon>Fungi</taxon>
        <taxon>Fungi incertae sedis</taxon>
        <taxon>Mucoromycota</taxon>
        <taxon>Mortierellomycotina</taxon>
        <taxon>Mortierellomycetes</taxon>
        <taxon>Mortierellales</taxon>
        <taxon>Mortierellaceae</taxon>
        <taxon>Mortierella</taxon>
    </lineage>
</organism>
<evidence type="ECO:0000256" key="1">
    <source>
        <dbReference type="SAM" id="MobiDB-lite"/>
    </source>
</evidence>
<evidence type="ECO:0000313" key="2">
    <source>
        <dbReference type="EMBL" id="KAF9945866.1"/>
    </source>
</evidence>
<comment type="caution">
    <text evidence="2">The sequence shown here is derived from an EMBL/GenBank/DDBJ whole genome shotgun (WGS) entry which is preliminary data.</text>
</comment>
<protein>
    <submittedName>
        <fullName evidence="2">Uncharacterized protein</fullName>
    </submittedName>
</protein>
<dbReference type="PANTHER" id="PTHR31308:SF5">
    <property type="entry name" value="ERGOSTERYL-BETA-GLUCOSIDASE"/>
    <property type="match status" value="1"/>
</dbReference>
<reference evidence="2" key="1">
    <citation type="journal article" date="2020" name="Fungal Divers.">
        <title>Resolving the Mortierellaceae phylogeny through synthesis of multi-gene phylogenetics and phylogenomics.</title>
        <authorList>
            <person name="Vandepol N."/>
            <person name="Liber J."/>
            <person name="Desiro A."/>
            <person name="Na H."/>
            <person name="Kennedy M."/>
            <person name="Barry K."/>
            <person name="Grigoriev I.V."/>
            <person name="Miller A.N."/>
            <person name="O'Donnell K."/>
            <person name="Stajich J.E."/>
            <person name="Bonito G."/>
        </authorList>
    </citation>
    <scope>NUCLEOTIDE SEQUENCE</scope>
    <source>
        <strain evidence="2">CK1249</strain>
    </source>
</reference>
<feature type="region of interest" description="Disordered" evidence="1">
    <location>
        <begin position="35"/>
        <end position="58"/>
    </location>
</feature>
<dbReference type="AlphaFoldDB" id="A0A9P6IVE6"/>
<gene>
    <name evidence="2" type="ORF">BGZ70_003521</name>
</gene>
<keyword evidence="3" id="KW-1185">Reference proteome</keyword>
<sequence>MFRAITSWGHHRTAYPNQHTAVVSRRAMSRSIDYTSNQAGQGGDGASDVGVGKGKSPVRPVEEDLHDNACQHPIFDPMGDVSENIVVAPHFYDGYTNITRDFVPFTLDFLGYKRGVYWSLLGALKLSWPGVGAAWKDQVKGIESDIRFAMGHQHGILMGETGIPMDMFKKASFKHGYGSPKQTFAMKLLLDAMDANMMSFTLWNYCSDNSHHWGDRWNGEDFSIWCPPSNEFEAGQAKLLEEAAVAKELIKAAHSGQGMRSPLTLTELAADVSSSKEQSGCHEGCIWWMCLPKSNVWTTRTAPKRMVVVSVAPPPTAAPDGSGGMDRSSATPAPTLETWQDLIPLSLQIERSRSEFYAGLRAGETFIRAYPLAIWGEPIQYRFEPGRPVSDSELLSKDLAKKKTGDVASWENRFFMYFELACDRQPNRDRSHHEECHSENISQAHGTKGDAVVMPSTDVFLPRFHFPLDSPVATDHFESLNIVQAMRAQVSQAGLAGDPPRQPKREKGRWHRFDVRVTDGHFQIQGTQQLLQYWTEAQPVFNHNDNLASTAEFFARVENRIRALFTMGWDGVQGITTTVEQEWIKKLWREMQRGDAEAEASVSPSVFACLLLCFSGRLSDVEKEERKKLMLNELQQKWRVRVGLPKCGQLEVMHVHGLAVTMQVWSGYRE</sequence>
<dbReference type="InterPro" id="IPR017853">
    <property type="entry name" value="GH"/>
</dbReference>
<dbReference type="SUPFAM" id="SSF51445">
    <property type="entry name" value="(Trans)glycosidases"/>
    <property type="match status" value="1"/>
</dbReference>
<dbReference type="GO" id="GO:1904462">
    <property type="term" value="P:ergosteryl 3-beta-D-glucoside catabolic process"/>
    <property type="evidence" value="ECO:0007669"/>
    <property type="project" value="TreeGrafter"/>
</dbReference>
<proteinExistence type="predicted"/>
<dbReference type="InterPro" id="IPR052066">
    <property type="entry name" value="Glycosphingolipid_Hydrolases"/>
</dbReference>
<dbReference type="Gene3D" id="3.20.20.80">
    <property type="entry name" value="Glycosidases"/>
    <property type="match status" value="1"/>
</dbReference>
<evidence type="ECO:0000313" key="3">
    <source>
        <dbReference type="Proteomes" id="UP000738359"/>
    </source>
</evidence>
<dbReference type="OrthoDB" id="9971853at2759"/>
<name>A0A9P6IVE6_MORAP</name>